<feature type="transmembrane region" description="Helical" evidence="8">
    <location>
        <begin position="51"/>
        <end position="73"/>
    </location>
</feature>
<keyword evidence="6" id="KW-0051">Antiviral defense</keyword>
<feature type="domain" description="Pycsar effector protein" evidence="9">
    <location>
        <begin position="9"/>
        <end position="146"/>
    </location>
</feature>
<keyword evidence="7 8" id="KW-0472">Membrane</keyword>
<keyword evidence="3 8" id="KW-0812">Transmembrane</keyword>
<keyword evidence="4" id="KW-0547">Nucleotide-binding</keyword>
<evidence type="ECO:0000256" key="4">
    <source>
        <dbReference type="ARBA" id="ARBA00022741"/>
    </source>
</evidence>
<keyword evidence="2" id="KW-1003">Cell membrane</keyword>
<evidence type="ECO:0000313" key="11">
    <source>
        <dbReference type="Proteomes" id="UP000253529"/>
    </source>
</evidence>
<evidence type="ECO:0000256" key="7">
    <source>
        <dbReference type="ARBA" id="ARBA00023136"/>
    </source>
</evidence>
<evidence type="ECO:0000256" key="1">
    <source>
        <dbReference type="ARBA" id="ARBA00004236"/>
    </source>
</evidence>
<evidence type="ECO:0000256" key="8">
    <source>
        <dbReference type="SAM" id="Phobius"/>
    </source>
</evidence>
<dbReference type="AlphaFoldDB" id="A0A366FR73"/>
<comment type="subcellular location">
    <subcellularLocation>
        <location evidence="1">Cell membrane</location>
    </subcellularLocation>
</comment>
<gene>
    <name evidence="10" type="ORF">DFR50_105193</name>
</gene>
<comment type="caution">
    <text evidence="10">The sequence shown here is derived from an EMBL/GenBank/DDBJ whole genome shotgun (WGS) entry which is preliminary data.</text>
</comment>
<name>A0A366FR73_9HYPH</name>
<evidence type="ECO:0000256" key="3">
    <source>
        <dbReference type="ARBA" id="ARBA00022692"/>
    </source>
</evidence>
<evidence type="ECO:0000259" key="9">
    <source>
        <dbReference type="Pfam" id="PF18967"/>
    </source>
</evidence>
<proteinExistence type="predicted"/>
<keyword evidence="5 8" id="KW-1133">Transmembrane helix</keyword>
<reference evidence="10 11" key="1">
    <citation type="submission" date="2018-06" db="EMBL/GenBank/DDBJ databases">
        <title>Genomic Encyclopedia of Type Strains, Phase IV (KMG-IV): sequencing the most valuable type-strain genomes for metagenomic binning, comparative biology and taxonomic classification.</title>
        <authorList>
            <person name="Goeker M."/>
        </authorList>
    </citation>
    <scope>NUCLEOTIDE SEQUENCE [LARGE SCALE GENOMIC DNA]</scope>
    <source>
        <strain evidence="10 11">DSM 24875</strain>
    </source>
</reference>
<organism evidence="10 11">
    <name type="scientific">Roseiarcus fermentans</name>
    <dbReference type="NCBI Taxonomy" id="1473586"/>
    <lineage>
        <taxon>Bacteria</taxon>
        <taxon>Pseudomonadati</taxon>
        <taxon>Pseudomonadota</taxon>
        <taxon>Alphaproteobacteria</taxon>
        <taxon>Hyphomicrobiales</taxon>
        <taxon>Roseiarcaceae</taxon>
        <taxon>Roseiarcus</taxon>
    </lineage>
</organism>
<sequence>MAGDRNAKLRNLLAGYSDSIRLSDAKANIGVLFVAIMMGTVVQYRDAYPSYLTLPILLLPFMFIFVNLLVSVYPRFPRTGRGRFPIQRRTNPEDFDFLMDPAMSEQSLPETCAMFSRILWWKNITLQLAYIASMGSIVAAGLLLFFAR</sequence>
<evidence type="ECO:0000256" key="6">
    <source>
        <dbReference type="ARBA" id="ARBA00023118"/>
    </source>
</evidence>
<dbReference type="EMBL" id="QNRK01000005">
    <property type="protein sequence ID" value="RBP16550.1"/>
    <property type="molecule type" value="Genomic_DNA"/>
</dbReference>
<dbReference type="InterPro" id="IPR043760">
    <property type="entry name" value="PycTM_dom"/>
</dbReference>
<evidence type="ECO:0000256" key="2">
    <source>
        <dbReference type="ARBA" id="ARBA00022475"/>
    </source>
</evidence>
<dbReference type="Proteomes" id="UP000253529">
    <property type="component" value="Unassembled WGS sequence"/>
</dbReference>
<feature type="transmembrane region" description="Helical" evidence="8">
    <location>
        <begin position="27"/>
        <end position="45"/>
    </location>
</feature>
<dbReference type="RefSeq" id="WP_113888333.1">
    <property type="nucleotide sequence ID" value="NZ_QNRK01000005.1"/>
</dbReference>
<dbReference type="Pfam" id="PF18967">
    <property type="entry name" value="PycTM"/>
    <property type="match status" value="1"/>
</dbReference>
<accession>A0A366FR73</accession>
<evidence type="ECO:0000256" key="5">
    <source>
        <dbReference type="ARBA" id="ARBA00022989"/>
    </source>
</evidence>
<evidence type="ECO:0000313" key="10">
    <source>
        <dbReference type="EMBL" id="RBP16550.1"/>
    </source>
</evidence>
<protein>
    <recommendedName>
        <fullName evidence="9">Pycsar effector protein domain-containing protein</fullName>
    </recommendedName>
</protein>
<keyword evidence="11" id="KW-1185">Reference proteome</keyword>
<feature type="transmembrane region" description="Helical" evidence="8">
    <location>
        <begin position="124"/>
        <end position="147"/>
    </location>
</feature>